<dbReference type="SUPFAM" id="SSF53187">
    <property type="entry name" value="Zn-dependent exopeptidases"/>
    <property type="match status" value="1"/>
</dbReference>
<sequence>MPVKNRFADLHADITAWRRDIHEHPEILYDTHRTSALVAEKLKAFGCDEVVTGIGRTGVVGVIRGRETGSGRAVGLRADMDALPMQEQTGLAHASKIPGAMHGCGHDGHTAMLLGAAQYLAETRNFDGTAVVIFQPAEEGGNGAEAMVKDGLMERFGIDEVYAIHNSPGLETGQFAIRSGALLASVDEFIIRLQGRGGHAAKPHETRDTTVMMCQLICALQTIVARNVDPVMQGVLSVTSAETSSKAFNVIPDRAEVKGTIRTHSREVRAQIPDRLRAVTDGIAQTFGCTAEVEFVNGVPVTINDAAATDHARAAAEAVSGSCGEVPLSMGGEDFSFMLDARPGAMIRLGNGDSRGLHHPEYDFNDDAIPAGCSWLVTMIEQRLPLN</sequence>
<evidence type="ECO:0000313" key="5">
    <source>
        <dbReference type="Proteomes" id="UP000043764"/>
    </source>
</evidence>
<dbReference type="STRING" id="481446.NIT7645_00773"/>
<accession>A0A0H5D439</accession>
<protein>
    <submittedName>
        <fullName evidence="4">Putative hydrolase YxeP</fullName>
        <ecNumber evidence="4">3.-.-.-</ecNumber>
    </submittedName>
</protein>
<dbReference type="SUPFAM" id="SSF55031">
    <property type="entry name" value="Bacterial exopeptidase dimerisation domain"/>
    <property type="match status" value="1"/>
</dbReference>
<evidence type="ECO:0000259" key="3">
    <source>
        <dbReference type="Pfam" id="PF07687"/>
    </source>
</evidence>
<keyword evidence="5" id="KW-1185">Reference proteome</keyword>
<dbReference type="InterPro" id="IPR036264">
    <property type="entry name" value="Bact_exopeptidase_dim_dom"/>
</dbReference>
<dbReference type="EC" id="3.-.-.-" evidence="4"/>
<dbReference type="CDD" id="cd05666">
    <property type="entry name" value="M20_Acy1-like"/>
    <property type="match status" value="1"/>
</dbReference>
<dbReference type="InterPro" id="IPR002933">
    <property type="entry name" value="Peptidase_M20"/>
</dbReference>
<dbReference type="Proteomes" id="UP000043764">
    <property type="component" value="Unassembled WGS sequence"/>
</dbReference>
<dbReference type="Pfam" id="PF07687">
    <property type="entry name" value="M20_dimer"/>
    <property type="match status" value="1"/>
</dbReference>
<dbReference type="Pfam" id="PF01546">
    <property type="entry name" value="Peptidase_M20"/>
    <property type="match status" value="1"/>
</dbReference>
<dbReference type="InterPro" id="IPR017439">
    <property type="entry name" value="Amidohydrolase"/>
</dbReference>
<feature type="binding site" evidence="2">
    <location>
        <position position="139"/>
    </location>
    <ligand>
        <name>Mn(2+)</name>
        <dbReference type="ChEBI" id="CHEBI:29035"/>
        <label>2</label>
    </ligand>
</feature>
<dbReference type="RefSeq" id="WP_050673574.1">
    <property type="nucleotide sequence ID" value="NZ_CVRL01000033.1"/>
</dbReference>
<organism evidence="4 5">
    <name type="scientific">Phaeobacter italicus</name>
    <dbReference type="NCBI Taxonomy" id="481446"/>
    <lineage>
        <taxon>Bacteria</taxon>
        <taxon>Pseudomonadati</taxon>
        <taxon>Pseudomonadota</taxon>
        <taxon>Alphaproteobacteria</taxon>
        <taxon>Rhodobacterales</taxon>
        <taxon>Roseobacteraceae</taxon>
        <taxon>Phaeobacter</taxon>
    </lineage>
</organism>
<reference evidence="5" key="1">
    <citation type="submission" date="2015-05" db="EMBL/GenBank/DDBJ databases">
        <authorList>
            <person name="Rodrigo-Torres Lidia"/>
            <person name="Arahal R.David."/>
        </authorList>
    </citation>
    <scope>NUCLEOTIDE SEQUENCE [LARGE SCALE GENOMIC DNA]</scope>
    <source>
        <strain evidence="5">CECT 7321</strain>
    </source>
</reference>
<gene>
    <name evidence="4" type="primary">yxeP_4</name>
    <name evidence="4" type="ORF">NIT7321_02376</name>
</gene>
<keyword evidence="2" id="KW-0479">Metal-binding</keyword>
<feature type="binding site" evidence="2">
    <location>
        <position position="358"/>
    </location>
    <ligand>
        <name>Mn(2+)</name>
        <dbReference type="ChEBI" id="CHEBI:29035"/>
        <label>2</label>
    </ligand>
</feature>
<dbReference type="PIRSF" id="PIRSF005962">
    <property type="entry name" value="Pept_M20D_amidohydro"/>
    <property type="match status" value="1"/>
</dbReference>
<dbReference type="NCBIfam" id="TIGR01891">
    <property type="entry name" value="amidohydrolases"/>
    <property type="match status" value="1"/>
</dbReference>
<evidence type="ECO:0000256" key="2">
    <source>
        <dbReference type="PIRSR" id="PIRSR005962-1"/>
    </source>
</evidence>
<dbReference type="EMBL" id="CVRL01000033">
    <property type="protein sequence ID" value="CRL11508.1"/>
    <property type="molecule type" value="Genomic_DNA"/>
</dbReference>
<dbReference type="Gene3D" id="3.30.70.360">
    <property type="match status" value="1"/>
</dbReference>
<dbReference type="GO" id="GO:0046872">
    <property type="term" value="F:metal ion binding"/>
    <property type="evidence" value="ECO:0007669"/>
    <property type="project" value="UniProtKB-KW"/>
</dbReference>
<feature type="binding site" evidence="2">
    <location>
        <position position="165"/>
    </location>
    <ligand>
        <name>Mn(2+)</name>
        <dbReference type="ChEBI" id="CHEBI:29035"/>
        <label>2</label>
    </ligand>
</feature>
<dbReference type="InterPro" id="IPR011650">
    <property type="entry name" value="Peptidase_M20_dimer"/>
</dbReference>
<name>A0A0H5D439_9RHOB</name>
<keyword evidence="2" id="KW-0464">Manganese</keyword>
<evidence type="ECO:0000313" key="4">
    <source>
        <dbReference type="EMBL" id="CRL11508.1"/>
    </source>
</evidence>
<comment type="cofactor">
    <cofactor evidence="2">
        <name>Mn(2+)</name>
        <dbReference type="ChEBI" id="CHEBI:29035"/>
    </cofactor>
    <text evidence="2">The Mn(2+) ion enhances activity.</text>
</comment>
<evidence type="ECO:0000256" key="1">
    <source>
        <dbReference type="ARBA" id="ARBA00022801"/>
    </source>
</evidence>
<dbReference type="AlphaFoldDB" id="A0A0H5D439"/>
<proteinExistence type="predicted"/>
<feature type="binding site" evidence="2">
    <location>
        <position position="106"/>
    </location>
    <ligand>
        <name>Mn(2+)</name>
        <dbReference type="ChEBI" id="CHEBI:29035"/>
        <label>2</label>
    </ligand>
</feature>
<dbReference type="Gene3D" id="3.40.630.10">
    <property type="entry name" value="Zn peptidases"/>
    <property type="match status" value="1"/>
</dbReference>
<feature type="domain" description="Peptidase M20 dimerisation" evidence="3">
    <location>
        <begin position="189"/>
        <end position="279"/>
    </location>
</feature>
<feature type="binding site" evidence="2">
    <location>
        <position position="104"/>
    </location>
    <ligand>
        <name>Mn(2+)</name>
        <dbReference type="ChEBI" id="CHEBI:29035"/>
        <label>2</label>
    </ligand>
</feature>
<dbReference type="GO" id="GO:0019877">
    <property type="term" value="P:diaminopimelate biosynthetic process"/>
    <property type="evidence" value="ECO:0007669"/>
    <property type="project" value="UniProtKB-ARBA"/>
</dbReference>
<dbReference type="PANTHER" id="PTHR11014">
    <property type="entry name" value="PEPTIDASE M20 FAMILY MEMBER"/>
    <property type="match status" value="1"/>
</dbReference>
<dbReference type="FunFam" id="3.30.70.360:FF:000001">
    <property type="entry name" value="N-acetyldiaminopimelate deacetylase"/>
    <property type="match status" value="1"/>
</dbReference>
<dbReference type="PANTHER" id="PTHR11014:SF63">
    <property type="entry name" value="METALLOPEPTIDASE, PUTATIVE (AFU_ORTHOLOGUE AFUA_6G09600)-RELATED"/>
    <property type="match status" value="1"/>
</dbReference>
<dbReference type="GO" id="GO:0050118">
    <property type="term" value="F:N-acetyldiaminopimelate deacetylase activity"/>
    <property type="evidence" value="ECO:0007669"/>
    <property type="project" value="UniProtKB-ARBA"/>
</dbReference>
<keyword evidence="1 4" id="KW-0378">Hydrolase</keyword>